<dbReference type="InterPro" id="IPR014966">
    <property type="entry name" value="FRG-dom"/>
</dbReference>
<dbReference type="RefSeq" id="WP_110424577.1">
    <property type="nucleotide sequence ID" value="NZ_QGLP01000010.1"/>
</dbReference>
<feature type="domain" description="FRG" evidence="1">
    <location>
        <begin position="23"/>
        <end position="128"/>
    </location>
</feature>
<dbReference type="Proteomes" id="UP000247483">
    <property type="component" value="Unassembled WGS sequence"/>
</dbReference>
<evidence type="ECO:0000313" key="3">
    <source>
        <dbReference type="Proteomes" id="UP000247483"/>
    </source>
</evidence>
<organism evidence="2 3">
    <name type="scientific">Gilliamella apicola</name>
    <dbReference type="NCBI Taxonomy" id="1196095"/>
    <lineage>
        <taxon>Bacteria</taxon>
        <taxon>Pseudomonadati</taxon>
        <taxon>Pseudomonadota</taxon>
        <taxon>Gammaproteobacteria</taxon>
        <taxon>Orbales</taxon>
        <taxon>Orbaceae</taxon>
        <taxon>Gilliamella</taxon>
    </lineage>
</organism>
<reference evidence="2 3" key="1">
    <citation type="submission" date="2018-05" db="EMBL/GenBank/DDBJ databases">
        <title>Reference genomes for bee gut microbiota database.</title>
        <authorList>
            <person name="Ellegaard K.M."/>
        </authorList>
    </citation>
    <scope>NUCLEOTIDE SEQUENCE [LARGE SCALE GENOMIC DNA]</scope>
    <source>
        <strain evidence="2 3">ESL0177</strain>
    </source>
</reference>
<evidence type="ECO:0000259" key="1">
    <source>
        <dbReference type="SMART" id="SM00901"/>
    </source>
</evidence>
<accession>A0A2V4DYD6</accession>
<name>A0A2V4DYD6_9GAMM</name>
<evidence type="ECO:0000313" key="2">
    <source>
        <dbReference type="EMBL" id="PXZ02562.1"/>
    </source>
</evidence>
<comment type="caution">
    <text evidence="2">The sequence shown here is derived from an EMBL/GenBank/DDBJ whole genome shotgun (WGS) entry which is preliminary data.</text>
</comment>
<dbReference type="Pfam" id="PF08867">
    <property type="entry name" value="FRG"/>
    <property type="match status" value="1"/>
</dbReference>
<dbReference type="SMART" id="SM00901">
    <property type="entry name" value="FRG"/>
    <property type="match status" value="1"/>
</dbReference>
<gene>
    <name evidence="2" type="ORF">DKK79_13920</name>
</gene>
<dbReference type="AlphaFoldDB" id="A0A2V4DYD6"/>
<dbReference type="EMBL" id="QGLP01000010">
    <property type="protein sequence ID" value="PXZ02562.1"/>
    <property type="molecule type" value="Genomic_DNA"/>
</dbReference>
<protein>
    <recommendedName>
        <fullName evidence="1">FRG domain-containing protein</fullName>
    </recommendedName>
</protein>
<proteinExistence type="predicted"/>
<sequence>MSSTDSVNINKLSEFVSFLEKLPKGFILSRGHSKDFSLLPGAFRKDSSGNRLYSKAEIQKFIEHFEINSYPYLKNANDVKEDKELMVYAQHFGLPTKLLDFTYSHIISLMFCLENAFDDNESDDGVVWFLNPYALNGKSTNGESKKIFIIPKDSKLLDQISGPVVVTCRRIHERIRTQDGLFVYFQEENYSKCLEEYADDSILRKVIINREAKKGILRSLNSLGVGYHSLYPELSSVAKDIILKQHIEEYIRSLEEDNDNEV</sequence>